<reference evidence="1" key="2">
    <citation type="journal article" date="2015" name="Fish Shellfish Immunol.">
        <title>Early steps in the European eel (Anguilla anguilla)-Vibrio vulnificus interaction in the gills: Role of the RtxA13 toxin.</title>
        <authorList>
            <person name="Callol A."/>
            <person name="Pajuelo D."/>
            <person name="Ebbesson L."/>
            <person name="Teles M."/>
            <person name="MacKenzie S."/>
            <person name="Amaro C."/>
        </authorList>
    </citation>
    <scope>NUCLEOTIDE SEQUENCE</scope>
</reference>
<dbReference type="AlphaFoldDB" id="A0A0E9TKA0"/>
<accession>A0A0E9TKA0</accession>
<protein>
    <submittedName>
        <fullName evidence="1">Uncharacterized protein</fullName>
    </submittedName>
</protein>
<dbReference type="EMBL" id="GBXM01054556">
    <property type="protein sequence ID" value="JAH54021.1"/>
    <property type="molecule type" value="Transcribed_RNA"/>
</dbReference>
<evidence type="ECO:0000313" key="1">
    <source>
        <dbReference type="EMBL" id="JAH54021.1"/>
    </source>
</evidence>
<proteinExistence type="predicted"/>
<reference evidence="1" key="1">
    <citation type="submission" date="2014-11" db="EMBL/GenBank/DDBJ databases">
        <authorList>
            <person name="Amaro Gonzalez C."/>
        </authorList>
    </citation>
    <scope>NUCLEOTIDE SEQUENCE</scope>
</reference>
<name>A0A0E9TKA0_ANGAN</name>
<organism evidence="1">
    <name type="scientific">Anguilla anguilla</name>
    <name type="common">European freshwater eel</name>
    <name type="synonym">Muraena anguilla</name>
    <dbReference type="NCBI Taxonomy" id="7936"/>
    <lineage>
        <taxon>Eukaryota</taxon>
        <taxon>Metazoa</taxon>
        <taxon>Chordata</taxon>
        <taxon>Craniata</taxon>
        <taxon>Vertebrata</taxon>
        <taxon>Euteleostomi</taxon>
        <taxon>Actinopterygii</taxon>
        <taxon>Neopterygii</taxon>
        <taxon>Teleostei</taxon>
        <taxon>Anguilliformes</taxon>
        <taxon>Anguillidae</taxon>
        <taxon>Anguilla</taxon>
    </lineage>
</organism>
<sequence>MSTIHMGNYLKGHFPCASGGHRKQTGFLECVFKTLIRCSRTPLL</sequence>